<comment type="caution">
    <text evidence="5">The sequence shown here is derived from an EMBL/GenBank/DDBJ whole genome shotgun (WGS) entry which is preliminary data.</text>
</comment>
<evidence type="ECO:0000256" key="2">
    <source>
        <dbReference type="ARBA" id="ARBA00023125"/>
    </source>
</evidence>
<evidence type="ECO:0000256" key="1">
    <source>
        <dbReference type="ARBA" id="ARBA00023015"/>
    </source>
</evidence>
<keyword evidence="2" id="KW-0238">DNA-binding</keyword>
<evidence type="ECO:0000313" key="5">
    <source>
        <dbReference type="EMBL" id="MCA5006164.1"/>
    </source>
</evidence>
<name>A0ABS7ZBR6_9SPHI</name>
<dbReference type="Gene3D" id="1.10.10.60">
    <property type="entry name" value="Homeodomain-like"/>
    <property type="match status" value="1"/>
</dbReference>
<evidence type="ECO:0000259" key="4">
    <source>
        <dbReference type="PROSITE" id="PS01124"/>
    </source>
</evidence>
<dbReference type="Proteomes" id="UP001165302">
    <property type="component" value="Unassembled WGS sequence"/>
</dbReference>
<keyword evidence="3" id="KW-0804">Transcription</keyword>
<protein>
    <submittedName>
        <fullName evidence="5">Helix-turn-helix transcriptional regulator</fullName>
    </submittedName>
</protein>
<dbReference type="Pfam" id="PF12833">
    <property type="entry name" value="HTH_18"/>
    <property type="match status" value="1"/>
</dbReference>
<dbReference type="PANTHER" id="PTHR43280:SF32">
    <property type="entry name" value="TRANSCRIPTIONAL REGULATORY PROTEIN"/>
    <property type="match status" value="1"/>
</dbReference>
<dbReference type="EMBL" id="JADEYP010000027">
    <property type="protein sequence ID" value="MCA5006164.1"/>
    <property type="molecule type" value="Genomic_DNA"/>
</dbReference>
<accession>A0ABS7ZBR6</accession>
<dbReference type="RefSeq" id="WP_225554526.1">
    <property type="nucleotide sequence ID" value="NZ_JADEYP010000027.1"/>
</dbReference>
<dbReference type="InterPro" id="IPR018060">
    <property type="entry name" value="HTH_AraC"/>
</dbReference>
<evidence type="ECO:0000313" key="6">
    <source>
        <dbReference type="Proteomes" id="UP001165302"/>
    </source>
</evidence>
<dbReference type="PROSITE" id="PS01124">
    <property type="entry name" value="HTH_ARAC_FAMILY_2"/>
    <property type="match status" value="1"/>
</dbReference>
<keyword evidence="1" id="KW-0805">Transcription regulation</keyword>
<dbReference type="SUPFAM" id="SSF46689">
    <property type="entry name" value="Homeodomain-like"/>
    <property type="match status" value="1"/>
</dbReference>
<gene>
    <name evidence="5" type="ORF">IPZ78_13495</name>
</gene>
<feature type="domain" description="HTH araC/xylS-type" evidence="4">
    <location>
        <begin position="214"/>
        <end position="311"/>
    </location>
</feature>
<dbReference type="InterPro" id="IPR009057">
    <property type="entry name" value="Homeodomain-like_sf"/>
</dbReference>
<evidence type="ECO:0000256" key="3">
    <source>
        <dbReference type="ARBA" id="ARBA00023163"/>
    </source>
</evidence>
<proteinExistence type="predicted"/>
<dbReference type="PANTHER" id="PTHR43280">
    <property type="entry name" value="ARAC-FAMILY TRANSCRIPTIONAL REGULATOR"/>
    <property type="match status" value="1"/>
</dbReference>
<organism evidence="5 6">
    <name type="scientific">Sphingobacterium bovistauri</name>
    <dbReference type="NCBI Taxonomy" id="2781959"/>
    <lineage>
        <taxon>Bacteria</taxon>
        <taxon>Pseudomonadati</taxon>
        <taxon>Bacteroidota</taxon>
        <taxon>Sphingobacteriia</taxon>
        <taxon>Sphingobacteriales</taxon>
        <taxon>Sphingobacteriaceae</taxon>
        <taxon>Sphingobacterium</taxon>
    </lineage>
</organism>
<dbReference type="SMART" id="SM00342">
    <property type="entry name" value="HTH_ARAC"/>
    <property type="match status" value="1"/>
</dbReference>
<reference evidence="5" key="1">
    <citation type="submission" date="2020-10" db="EMBL/GenBank/DDBJ databases">
        <authorList>
            <person name="Lu T."/>
            <person name="Wang Q."/>
            <person name="Han X."/>
        </authorList>
    </citation>
    <scope>NUCLEOTIDE SEQUENCE</scope>
    <source>
        <strain evidence="5">WQ 366</strain>
    </source>
</reference>
<sequence length="314" mass="36892">MTKRSDNHYIPEIFNFEELSKHLGVEAFMYKDVYFEKISCKADLINTSAKPFKHHFYAISLILDGHGTFNAGFWKSKIKRNIIYFKSPYQIVSWNFDPDIIKKYAIVFTENFIHQHSELANIIFDFQFLQIDKTIPLHISDDDVIILSNIFESISKLYNTKSNEQFNLIAAYVKILLLIIRQIYDNSIAVDKELNSTVDAMQVRIINNFFLELKNVIDILGEKHRDYTVNYFAQKLSIHPNHLNATLKKYTGKSTQEHIHQEIVNIAKTLLSHTNLSIKEIAFRLSFNEQSHFSNFFKKKVNKTPLQFKKENRI</sequence>
<keyword evidence="6" id="KW-1185">Reference proteome</keyword>